<dbReference type="OMA" id="PGLMDAN"/>
<dbReference type="GeneID" id="8442639"/>
<dbReference type="PANTHER" id="PTHR38048">
    <property type="entry name" value="EXPRESSED PROTEIN"/>
    <property type="match status" value="1"/>
</dbReference>
<dbReference type="eggNOG" id="ENOG502SKMW">
    <property type="taxonomic scope" value="Eukaryota"/>
</dbReference>
<feature type="domain" description="Hemerythrin-like" evidence="1">
    <location>
        <begin position="74"/>
        <end position="156"/>
    </location>
</feature>
<organism evidence="2 3">
    <name type="scientific">Uncinocarpus reesii (strain UAMH 1704)</name>
    <dbReference type="NCBI Taxonomy" id="336963"/>
    <lineage>
        <taxon>Eukaryota</taxon>
        <taxon>Fungi</taxon>
        <taxon>Dikarya</taxon>
        <taxon>Ascomycota</taxon>
        <taxon>Pezizomycotina</taxon>
        <taxon>Eurotiomycetes</taxon>
        <taxon>Eurotiomycetidae</taxon>
        <taxon>Onygenales</taxon>
        <taxon>Onygenaceae</taxon>
        <taxon>Uncinocarpus</taxon>
    </lineage>
</organism>
<name>C4JVE0_UNCRE</name>
<dbReference type="HOGENOM" id="CLU_066708_0_1_1"/>
<dbReference type="VEuPathDB" id="FungiDB:UREG_06532"/>
<sequence>MPEPWADTPLSLIADTGFQSRSDIPPNHGAIHFARNMACLHNLLLRSFNASYNQCLRVKKGTKEAADFLIFNQIMYESITHHHHIEEEYMFPRLEQITGVKGIMDQNIQEHKDFEGGLHKLSEYVFNTDASSYDGETLKGILEILGPVLEKHLHAEIPTLLDLGQYDTKALMGAWEFVSKKAEAGLVQSRTGMMALSCIDKTFVLDGEHITFPKFPAFVPYLAKYIFKWPHAGSWRFAPCDGFGNPRPLPFSASSSE</sequence>
<dbReference type="Proteomes" id="UP000002058">
    <property type="component" value="Unassembled WGS sequence"/>
</dbReference>
<dbReference type="RefSeq" id="XP_002583565.1">
    <property type="nucleotide sequence ID" value="XM_002583519.1"/>
</dbReference>
<evidence type="ECO:0000313" key="2">
    <source>
        <dbReference type="EMBL" id="EEP81667.1"/>
    </source>
</evidence>
<keyword evidence="3" id="KW-1185">Reference proteome</keyword>
<evidence type="ECO:0000313" key="3">
    <source>
        <dbReference type="Proteomes" id="UP000002058"/>
    </source>
</evidence>
<dbReference type="InterPro" id="IPR053206">
    <property type="entry name" value="Dimeric_xanthone_biosynth"/>
</dbReference>
<dbReference type="EMBL" id="CH476618">
    <property type="protein sequence ID" value="EEP81667.1"/>
    <property type="molecule type" value="Genomic_DNA"/>
</dbReference>
<proteinExistence type="predicted"/>
<reference evidence="3" key="1">
    <citation type="journal article" date="2009" name="Genome Res.">
        <title>Comparative genomic analyses of the human fungal pathogens Coccidioides and their relatives.</title>
        <authorList>
            <person name="Sharpton T.J."/>
            <person name="Stajich J.E."/>
            <person name="Rounsley S.D."/>
            <person name="Gardner M.J."/>
            <person name="Wortman J.R."/>
            <person name="Jordar V.S."/>
            <person name="Maiti R."/>
            <person name="Kodira C.D."/>
            <person name="Neafsey D.E."/>
            <person name="Zeng Q."/>
            <person name="Hung C.-Y."/>
            <person name="McMahan C."/>
            <person name="Muszewska A."/>
            <person name="Grynberg M."/>
            <person name="Mandel M.A."/>
            <person name="Kellner E.M."/>
            <person name="Barker B.M."/>
            <person name="Galgiani J.N."/>
            <person name="Orbach M.J."/>
            <person name="Kirkland T.N."/>
            <person name="Cole G.T."/>
            <person name="Henn M.R."/>
            <person name="Birren B.W."/>
            <person name="Taylor J.W."/>
        </authorList>
    </citation>
    <scope>NUCLEOTIDE SEQUENCE [LARGE SCALE GENOMIC DNA]</scope>
    <source>
        <strain evidence="3">UAMH 1704</strain>
    </source>
</reference>
<dbReference type="InParanoid" id="C4JVE0"/>
<protein>
    <recommendedName>
        <fullName evidence="1">Hemerythrin-like domain-containing protein</fullName>
    </recommendedName>
</protein>
<evidence type="ECO:0000259" key="1">
    <source>
        <dbReference type="Pfam" id="PF01814"/>
    </source>
</evidence>
<accession>C4JVE0</accession>
<gene>
    <name evidence="2" type="ORF">UREG_06532</name>
</gene>
<dbReference type="AlphaFoldDB" id="C4JVE0"/>
<dbReference type="InterPro" id="IPR012312">
    <property type="entry name" value="Hemerythrin-like"/>
</dbReference>
<dbReference type="PANTHER" id="PTHR38048:SF2">
    <property type="entry name" value="HEMERYTHRIN-LIKE DOMAIN-CONTAINING PROTEIN"/>
    <property type="match status" value="1"/>
</dbReference>
<dbReference type="Pfam" id="PF01814">
    <property type="entry name" value="Hemerythrin"/>
    <property type="match status" value="1"/>
</dbReference>
<dbReference type="OrthoDB" id="58416at2759"/>
<dbReference type="KEGG" id="ure:UREG_06532"/>
<dbReference type="CDD" id="cd12108">
    <property type="entry name" value="Hr-like"/>
    <property type="match status" value="1"/>
</dbReference>
<dbReference type="Gene3D" id="1.20.120.520">
    <property type="entry name" value="nmb1532 protein domain like"/>
    <property type="match status" value="1"/>
</dbReference>